<evidence type="ECO:0000256" key="7">
    <source>
        <dbReference type="ARBA" id="ARBA00023027"/>
    </source>
</evidence>
<reference evidence="13" key="1">
    <citation type="journal article" date="2019" name="Int. J. Syst. Evol. Microbiol.">
        <title>The Global Catalogue of Microorganisms (GCM) 10K type strain sequencing project: providing services to taxonomists for standard genome sequencing and annotation.</title>
        <authorList>
            <consortium name="The Broad Institute Genomics Platform"/>
            <consortium name="The Broad Institute Genome Sequencing Center for Infectious Disease"/>
            <person name="Wu L."/>
            <person name="Ma J."/>
        </authorList>
    </citation>
    <scope>NUCLEOTIDE SEQUENCE [LARGE SCALE GENOMIC DNA]</scope>
    <source>
        <strain evidence="13">JCM 17066</strain>
    </source>
</reference>
<comment type="caution">
    <text evidence="12">The sequence shown here is derived from an EMBL/GenBank/DDBJ whole genome shotgun (WGS) entry which is preliminary data.</text>
</comment>
<dbReference type="PANTHER" id="PTHR43725:SF47">
    <property type="entry name" value="UDP-GLUCOSE 4-EPIMERASE"/>
    <property type="match status" value="1"/>
</dbReference>
<dbReference type="InterPro" id="IPR005886">
    <property type="entry name" value="UDP_G4E"/>
</dbReference>
<dbReference type="Pfam" id="PF01370">
    <property type="entry name" value="Epimerase"/>
    <property type="match status" value="1"/>
</dbReference>
<proteinExistence type="inferred from homology"/>
<keyword evidence="7 10" id="KW-0520">NAD</keyword>
<dbReference type="Proteomes" id="UP001596045">
    <property type="component" value="Unassembled WGS sequence"/>
</dbReference>
<dbReference type="SMART" id="SM00822">
    <property type="entry name" value="PKS_KR"/>
    <property type="match status" value="1"/>
</dbReference>
<dbReference type="InterPro" id="IPR001509">
    <property type="entry name" value="Epimerase_deHydtase"/>
</dbReference>
<keyword evidence="9 10" id="KW-0413">Isomerase</keyword>
<dbReference type="CDD" id="cd05247">
    <property type="entry name" value="UDP_G4E_1_SDR_e"/>
    <property type="match status" value="1"/>
</dbReference>
<evidence type="ECO:0000256" key="4">
    <source>
        <dbReference type="ARBA" id="ARBA00007637"/>
    </source>
</evidence>
<evidence type="ECO:0000256" key="8">
    <source>
        <dbReference type="ARBA" id="ARBA00023144"/>
    </source>
</evidence>
<dbReference type="InterPro" id="IPR057326">
    <property type="entry name" value="KR_dom"/>
</dbReference>
<evidence type="ECO:0000256" key="9">
    <source>
        <dbReference type="ARBA" id="ARBA00023235"/>
    </source>
</evidence>
<dbReference type="SUPFAM" id="SSF51735">
    <property type="entry name" value="NAD(P)-binding Rossmann-fold domains"/>
    <property type="match status" value="1"/>
</dbReference>
<dbReference type="EMBL" id="JBHSMT010000023">
    <property type="protein sequence ID" value="MFC5474842.1"/>
    <property type="molecule type" value="Genomic_DNA"/>
</dbReference>
<dbReference type="PANTHER" id="PTHR43725">
    <property type="entry name" value="UDP-GLUCOSE 4-EPIMERASE"/>
    <property type="match status" value="1"/>
</dbReference>
<evidence type="ECO:0000256" key="5">
    <source>
        <dbReference type="ARBA" id="ARBA00013189"/>
    </source>
</evidence>
<keyword evidence="13" id="KW-1185">Reference proteome</keyword>
<accession>A0ABW0MC78</accession>
<dbReference type="Gene3D" id="3.90.25.10">
    <property type="entry name" value="UDP-galactose 4-epimerase, domain 1"/>
    <property type="match status" value="1"/>
</dbReference>
<dbReference type="RefSeq" id="WP_378997951.1">
    <property type="nucleotide sequence ID" value="NZ_JBHSMT010000023.1"/>
</dbReference>
<dbReference type="InterPro" id="IPR036291">
    <property type="entry name" value="NAD(P)-bd_dom_sf"/>
</dbReference>
<comment type="pathway">
    <text evidence="3 10">Carbohydrate metabolism; galactose metabolism.</text>
</comment>
<organism evidence="12 13">
    <name type="scientific">Paraherbaspirillum soli</name>
    <dbReference type="NCBI Taxonomy" id="631222"/>
    <lineage>
        <taxon>Bacteria</taxon>
        <taxon>Pseudomonadati</taxon>
        <taxon>Pseudomonadota</taxon>
        <taxon>Betaproteobacteria</taxon>
        <taxon>Burkholderiales</taxon>
        <taxon>Oxalobacteraceae</taxon>
        <taxon>Paraherbaspirillum</taxon>
    </lineage>
</organism>
<comment type="cofactor">
    <cofactor evidence="2 10">
        <name>NAD(+)</name>
        <dbReference type="ChEBI" id="CHEBI:57540"/>
    </cofactor>
</comment>
<evidence type="ECO:0000256" key="3">
    <source>
        <dbReference type="ARBA" id="ARBA00004947"/>
    </source>
</evidence>
<dbReference type="EC" id="5.1.3.2" evidence="5 10"/>
<feature type="domain" description="Ketoreductase" evidence="11">
    <location>
        <begin position="4"/>
        <end position="230"/>
    </location>
</feature>
<evidence type="ECO:0000256" key="1">
    <source>
        <dbReference type="ARBA" id="ARBA00000083"/>
    </source>
</evidence>
<comment type="subunit">
    <text evidence="10">Homodimer.</text>
</comment>
<keyword evidence="8" id="KW-0299">Galactose metabolism</keyword>
<gene>
    <name evidence="12" type="primary">galE</name>
    <name evidence="12" type="ORF">ACFPM8_12845</name>
</gene>
<sequence>MANKTILVTGAAGYIGSHICVELLAAKYCVIAIDNLANGSSAAIRRAQQCGQGEIRFYPMDIRDRPALDSLLQTHPVDAAIHCAGLKIMSESVTQPLRYFENNVSGSATLLQALERSGVRNFVFSSSAAVYGAPASVPIPESAPVSANNPYSRSKLTVEQLLADLHDADPRWAIGVLRYFNPAGAHPSGLLGDSPRGMASNLMPAMARVALGQQPMLSIFGDDYPTIDGTGVRDYIHVADVASAHVAALDHLFGAGSGFTLNLGTGRGYSVLEMIKTFELACARTIPYRIEPRRSSDSAACYADPAQALALLGWQARKGLADMCADHWRWHTQNPDGYAE</sequence>
<keyword evidence="10" id="KW-0119">Carbohydrate metabolism</keyword>
<dbReference type="NCBIfam" id="TIGR01179">
    <property type="entry name" value="galE"/>
    <property type="match status" value="1"/>
</dbReference>
<evidence type="ECO:0000313" key="13">
    <source>
        <dbReference type="Proteomes" id="UP001596045"/>
    </source>
</evidence>
<dbReference type="Gene3D" id="3.40.50.720">
    <property type="entry name" value="NAD(P)-binding Rossmann-like Domain"/>
    <property type="match status" value="1"/>
</dbReference>
<evidence type="ECO:0000256" key="10">
    <source>
        <dbReference type="RuleBase" id="RU366046"/>
    </source>
</evidence>
<evidence type="ECO:0000313" key="12">
    <source>
        <dbReference type="EMBL" id="MFC5474842.1"/>
    </source>
</evidence>
<comment type="similarity">
    <text evidence="4 10">Belongs to the NAD(P)-dependent epimerase/dehydratase family.</text>
</comment>
<protein>
    <recommendedName>
        <fullName evidence="6 10">UDP-glucose 4-epimerase</fullName>
        <ecNumber evidence="5 10">5.1.3.2</ecNumber>
    </recommendedName>
</protein>
<evidence type="ECO:0000259" key="11">
    <source>
        <dbReference type="SMART" id="SM00822"/>
    </source>
</evidence>
<comment type="catalytic activity">
    <reaction evidence="1 10">
        <text>UDP-alpha-D-glucose = UDP-alpha-D-galactose</text>
        <dbReference type="Rhea" id="RHEA:22168"/>
        <dbReference type="ChEBI" id="CHEBI:58885"/>
        <dbReference type="ChEBI" id="CHEBI:66914"/>
        <dbReference type="EC" id="5.1.3.2"/>
    </reaction>
</comment>
<name>A0ABW0MC78_9BURK</name>
<evidence type="ECO:0000256" key="2">
    <source>
        <dbReference type="ARBA" id="ARBA00001911"/>
    </source>
</evidence>
<evidence type="ECO:0000256" key="6">
    <source>
        <dbReference type="ARBA" id="ARBA00018569"/>
    </source>
</evidence>
<dbReference type="GO" id="GO:0003978">
    <property type="term" value="F:UDP-glucose 4-epimerase activity"/>
    <property type="evidence" value="ECO:0007669"/>
    <property type="project" value="UniProtKB-EC"/>
</dbReference>